<dbReference type="AlphaFoldDB" id="A0A086J2F3"/>
<evidence type="ECO:0000313" key="1">
    <source>
        <dbReference type="EMBL" id="KFG26321.1"/>
    </source>
</evidence>
<sequence>MKKELFYFVLIGIFKEISGTNFTISYPQVTTFNTDLALQIPCEPLNSTLANINVDYIESIPGILQNEIDISQNVSRIDVDKEFFHMEDRKSHHIIFKDKFYFGKPLWMHNASAGKHFLLKIIQTNKPVKSLEMCKNPERITLIYGMIKGSSMKSMPFIISSLSEKGEITDVNSENYIPQEISLTDIHTLILQGSTRSIISQKYLQKSINYLSSSIESIEPFNLKSIRENLTEIEHVVRIHLASIIYEMNNALDALEITPFSNDAINSFASYKKTIEKDDTPKSLQEERKFVKENPKIFQHDINTAKYMKVLMYNTVYQIVRHIKYSMKITQIFNLANKTFIYDHTNNELSALYDIAQRIDDFDPYSIDNNGLRNVQNTVKDAILMHYNLMILLKLGIVPRMIELRGSTKDYYESIGNPGNTKTMKNYHKNAGRMVSFLKHSLSREKRIENSLKNQLNTVTACIDRRDKGKECDSYEEKEKKMSMAINSMKNEIVAMSSRNAIRLRKKP</sequence>
<comment type="caution">
    <text evidence="1">The sequence shown here is derived from an EMBL/GenBank/DDBJ whole genome shotgun (WGS) entry which is preliminary data.</text>
</comment>
<proteinExistence type="predicted"/>
<keyword evidence="2" id="KW-1185">Reference proteome</keyword>
<dbReference type="GeneID" id="77676414"/>
<dbReference type="EMBL" id="AKIJ01000003">
    <property type="protein sequence ID" value="KFG26321.1"/>
    <property type="molecule type" value="Genomic_DNA"/>
</dbReference>
<reference evidence="1 2" key="1">
    <citation type="journal article" date="2014" name="Genome Announc.">
        <title>Genome Sequence of the Microsporidian Species Nematocida sp1 Strain ERTm6 (ATCC PRA-372).</title>
        <authorList>
            <person name="Bakowski M.A."/>
            <person name="Priest M."/>
            <person name="Young S."/>
            <person name="Cuomo C.A."/>
            <person name="Troemel E.R."/>
        </authorList>
    </citation>
    <scope>NUCLEOTIDE SEQUENCE [LARGE SCALE GENOMIC DNA]</scope>
    <source>
        <strain evidence="1 2">ERTm6</strain>
    </source>
</reference>
<organism evidence="1 2">
    <name type="scientific">Nematocida ausubeli (strain ATCC PRA-371 / ERTm2)</name>
    <name type="common">Nematode killer fungus</name>
    <dbReference type="NCBI Taxonomy" id="1913371"/>
    <lineage>
        <taxon>Eukaryota</taxon>
        <taxon>Fungi</taxon>
        <taxon>Fungi incertae sedis</taxon>
        <taxon>Microsporidia</taxon>
        <taxon>Nematocida</taxon>
    </lineage>
</organism>
<accession>A0A086J2F3</accession>
<gene>
    <name evidence="1" type="ORF">NESG_01441</name>
</gene>
<evidence type="ECO:0000313" key="2">
    <source>
        <dbReference type="Proteomes" id="UP000054524"/>
    </source>
</evidence>
<dbReference type="HOGENOM" id="CLU_536458_0_0_1"/>
<dbReference type="RefSeq" id="XP_052904876.1">
    <property type="nucleotide sequence ID" value="XM_053049071.1"/>
</dbReference>
<protein>
    <submittedName>
        <fullName evidence="1">Uncharacterized protein</fullName>
    </submittedName>
</protein>
<name>A0A086J2F3_NEMA1</name>
<dbReference type="Proteomes" id="UP000054524">
    <property type="component" value="Unassembled WGS sequence"/>
</dbReference>